<name>A0ABW8KYS9_9GAMM</name>
<evidence type="ECO:0000313" key="3">
    <source>
        <dbReference type="EMBL" id="MFK3864947.1"/>
    </source>
</evidence>
<dbReference type="InterPro" id="IPR000073">
    <property type="entry name" value="AB_hydrolase_1"/>
</dbReference>
<sequence>MRTIKIKSGITISYQDKGKKSAPVIIMIMGLGAQLTVWPDELYFGLVAKGFRVIRFDNRDTGLSSQLEQFGSPNLFKIWLNKRLPIKSRIPYTLDDMANDVLELMAELKIKKAHLVGASMGGMIAQIIAAKHKKKVLSLTSIMSSSSKPKLSASNLKLFLQLAKHRRAQASRDGAIHYNIRLNQLIGSPAYPQDELALRKQATLGVDRAHNPQGFNRQLAAITASDCRQHLMPKIKAPTLVIHGNLDPVIPVSAGKLTAVQIRKAKLRIVNGMGHNFPPALMSKMTKWISKHVKKAEQKRAQKKLKKAVSGKR</sequence>
<dbReference type="EMBL" id="JBJDOT010000018">
    <property type="protein sequence ID" value="MFK3864947.1"/>
    <property type="molecule type" value="Genomic_DNA"/>
</dbReference>
<dbReference type="Proteomes" id="UP001620262">
    <property type="component" value="Unassembled WGS sequence"/>
</dbReference>
<dbReference type="SUPFAM" id="SSF53474">
    <property type="entry name" value="alpha/beta-Hydrolases"/>
    <property type="match status" value="1"/>
</dbReference>
<dbReference type="InterPro" id="IPR029058">
    <property type="entry name" value="AB_hydrolase_fold"/>
</dbReference>
<keyword evidence="3" id="KW-0378">Hydrolase</keyword>
<reference evidence="3 4" key="1">
    <citation type="submission" date="2024-11" db="EMBL/GenBank/DDBJ databases">
        <title>The Natural Products Discovery Center: Release of the First 8490 Sequenced Strains for Exploring Actinobacteria Biosynthetic Diversity.</title>
        <authorList>
            <person name="Kalkreuter E."/>
            <person name="Kautsar S.A."/>
            <person name="Yang D."/>
            <person name="Bader C.D."/>
            <person name="Teijaro C.N."/>
            <person name="Fluegel L."/>
            <person name="Davis C.M."/>
            <person name="Simpson J.R."/>
            <person name="Lauterbach L."/>
            <person name="Steele A.D."/>
            <person name="Gui C."/>
            <person name="Meng S."/>
            <person name="Li G."/>
            <person name="Viehrig K."/>
            <person name="Ye F."/>
            <person name="Su P."/>
            <person name="Kiefer A.F."/>
            <person name="Nichols A."/>
            <person name="Cepeda A.J."/>
            <person name="Yan W."/>
            <person name="Fan B."/>
            <person name="Jiang Y."/>
            <person name="Adhikari A."/>
            <person name="Zheng C.-J."/>
            <person name="Schuster L."/>
            <person name="Cowan T.M."/>
            <person name="Smanski M.J."/>
            <person name="Chevrette M.G."/>
            <person name="De Carvalho L.P.S."/>
            <person name="Shen B."/>
        </authorList>
    </citation>
    <scope>NUCLEOTIDE SEQUENCE [LARGE SCALE GENOMIC DNA]</scope>
    <source>
        <strain evidence="3 4">NPDC078403</strain>
    </source>
</reference>
<keyword evidence="4" id="KW-1185">Reference proteome</keyword>
<evidence type="ECO:0000256" key="1">
    <source>
        <dbReference type="SAM" id="Phobius"/>
    </source>
</evidence>
<accession>A0ABW8KYS9</accession>
<evidence type="ECO:0000259" key="2">
    <source>
        <dbReference type="Pfam" id="PF00561"/>
    </source>
</evidence>
<evidence type="ECO:0000313" key="4">
    <source>
        <dbReference type="Proteomes" id="UP001620262"/>
    </source>
</evidence>
<feature type="transmembrane region" description="Helical" evidence="1">
    <location>
        <begin position="21"/>
        <end position="38"/>
    </location>
</feature>
<dbReference type="PANTHER" id="PTHR43433:SF5">
    <property type="entry name" value="AB HYDROLASE-1 DOMAIN-CONTAINING PROTEIN"/>
    <property type="match status" value="1"/>
</dbReference>
<comment type="caution">
    <text evidence="3">The sequence shown here is derived from an EMBL/GenBank/DDBJ whole genome shotgun (WGS) entry which is preliminary data.</text>
</comment>
<keyword evidence="1" id="KW-0812">Transmembrane</keyword>
<dbReference type="RefSeq" id="WP_404675721.1">
    <property type="nucleotide sequence ID" value="NZ_JBJDOT010000018.1"/>
</dbReference>
<dbReference type="GO" id="GO:0016787">
    <property type="term" value="F:hydrolase activity"/>
    <property type="evidence" value="ECO:0007669"/>
    <property type="project" value="UniProtKB-KW"/>
</dbReference>
<dbReference type="Gene3D" id="3.40.50.1820">
    <property type="entry name" value="alpha/beta hydrolase"/>
    <property type="match status" value="1"/>
</dbReference>
<keyword evidence="1" id="KW-0472">Membrane</keyword>
<keyword evidence="1" id="KW-1133">Transmembrane helix</keyword>
<feature type="domain" description="AB hydrolase-1" evidence="2">
    <location>
        <begin position="23"/>
        <end position="276"/>
    </location>
</feature>
<gene>
    <name evidence="3" type="ORF">ACI2JU_13885</name>
</gene>
<dbReference type="PANTHER" id="PTHR43433">
    <property type="entry name" value="HYDROLASE, ALPHA/BETA FOLD FAMILY PROTEIN"/>
    <property type="match status" value="1"/>
</dbReference>
<dbReference type="InterPro" id="IPR050471">
    <property type="entry name" value="AB_hydrolase"/>
</dbReference>
<protein>
    <submittedName>
        <fullName evidence="3">Alpha/beta fold hydrolase</fullName>
    </submittedName>
</protein>
<proteinExistence type="predicted"/>
<organism evidence="3 4">
    <name type="scientific">Pseudoalteromonas rhizosphaerae</name>
    <dbReference type="NCBI Taxonomy" id="2518973"/>
    <lineage>
        <taxon>Bacteria</taxon>
        <taxon>Pseudomonadati</taxon>
        <taxon>Pseudomonadota</taxon>
        <taxon>Gammaproteobacteria</taxon>
        <taxon>Alteromonadales</taxon>
        <taxon>Pseudoalteromonadaceae</taxon>
        <taxon>Pseudoalteromonas</taxon>
    </lineage>
</organism>
<dbReference type="Pfam" id="PF00561">
    <property type="entry name" value="Abhydrolase_1"/>
    <property type="match status" value="1"/>
</dbReference>